<organism evidence="14 15">
    <name type="scientific">Lepisosteus oculatus</name>
    <name type="common">Spotted gar</name>
    <dbReference type="NCBI Taxonomy" id="7918"/>
    <lineage>
        <taxon>Eukaryota</taxon>
        <taxon>Metazoa</taxon>
        <taxon>Chordata</taxon>
        <taxon>Craniata</taxon>
        <taxon>Vertebrata</taxon>
        <taxon>Euteleostomi</taxon>
        <taxon>Actinopterygii</taxon>
        <taxon>Neopterygii</taxon>
        <taxon>Holostei</taxon>
        <taxon>Semionotiformes</taxon>
        <taxon>Lepisosteidae</taxon>
        <taxon>Lepisosteus</taxon>
    </lineage>
</organism>
<sequence length="390" mass="44220">MNEREKTSPSSSSPGPRRGGRRKRRAVSDSRERPRKRARVQPGPQRERRRRREGSPEEREREPPSRRGRKRAAVEEEQPLRKRRREEGPAEVTQAGRALFPRSLPQEQGEPSSGPSTSTAPHAKRPCGKACLEKQYKKGALLGQGGFGSVYAGVRKADGLPVAMKYVLKSKVEEHLEIPGEPQPLPLEVALMKLVGVAPRCPHILQLLAWFDLRHHYVLVLERPQPCLDLYEFSLEQGGQLDEPLARGVLRQLLQALRHCQARGVLHRDIKPENILVQTDSQQVKLIDFGCGDLLQDCSYKEFAGTEEYAPPEWVLEGQYQAAPLTVWSLGVLLFNMVCGHDPFKNELKILEGRLRFRRGISVGCRNLIRWCLSVKPEKRPTLEQILLHP</sequence>
<dbReference type="InterPro" id="IPR051138">
    <property type="entry name" value="PIM_Ser/Thr_kinase"/>
</dbReference>
<dbReference type="GO" id="GO:0004674">
    <property type="term" value="F:protein serine/threonine kinase activity"/>
    <property type="evidence" value="ECO:0000318"/>
    <property type="project" value="GO_Central"/>
</dbReference>
<evidence type="ECO:0000313" key="14">
    <source>
        <dbReference type="Ensembl" id="ENSLOCP00000004335.1"/>
    </source>
</evidence>
<dbReference type="OrthoDB" id="8596411at2759"/>
<dbReference type="OMA" id="WMEPVGH"/>
<dbReference type="GO" id="GO:0007346">
    <property type="term" value="P:regulation of mitotic cell cycle"/>
    <property type="evidence" value="ECO:0000318"/>
    <property type="project" value="GO_Central"/>
</dbReference>
<evidence type="ECO:0000256" key="4">
    <source>
        <dbReference type="ARBA" id="ARBA00022679"/>
    </source>
</evidence>
<dbReference type="KEGG" id="loc:102688336"/>
<dbReference type="EC" id="2.7.11.1" evidence="2"/>
<keyword evidence="7 10" id="KW-0067">ATP-binding</keyword>
<feature type="domain" description="Protein kinase" evidence="13">
    <location>
        <begin position="136"/>
        <end position="390"/>
    </location>
</feature>
<evidence type="ECO:0000256" key="12">
    <source>
        <dbReference type="SAM" id="MobiDB-lite"/>
    </source>
</evidence>
<dbReference type="GO" id="GO:0005737">
    <property type="term" value="C:cytoplasm"/>
    <property type="evidence" value="ECO:0000318"/>
    <property type="project" value="GO_Central"/>
</dbReference>
<keyword evidence="5 10" id="KW-0547">Nucleotide-binding</keyword>
<dbReference type="HOGENOM" id="CLU_708923_0_0_1"/>
<evidence type="ECO:0000256" key="8">
    <source>
        <dbReference type="ARBA" id="ARBA00047899"/>
    </source>
</evidence>
<name>W5M7H7_LEPOC</name>
<dbReference type="InParanoid" id="W5M7H7"/>
<keyword evidence="6" id="KW-0418">Kinase</keyword>
<feature type="compositionally biased region" description="Basic and acidic residues" evidence="12">
    <location>
        <begin position="53"/>
        <end position="65"/>
    </location>
</feature>
<dbReference type="Proteomes" id="UP000018468">
    <property type="component" value="Linkage group LG24"/>
</dbReference>
<evidence type="ECO:0000256" key="9">
    <source>
        <dbReference type="ARBA" id="ARBA00048679"/>
    </source>
</evidence>
<protein>
    <recommendedName>
        <fullName evidence="2">non-specific serine/threonine protein kinase</fullName>
        <ecNumber evidence="2">2.7.11.1</ecNumber>
    </recommendedName>
</protein>
<comment type="catalytic activity">
    <reaction evidence="9">
        <text>L-seryl-[protein] + ATP = O-phospho-L-seryl-[protein] + ADP + H(+)</text>
        <dbReference type="Rhea" id="RHEA:17989"/>
        <dbReference type="Rhea" id="RHEA-COMP:9863"/>
        <dbReference type="Rhea" id="RHEA-COMP:11604"/>
        <dbReference type="ChEBI" id="CHEBI:15378"/>
        <dbReference type="ChEBI" id="CHEBI:29999"/>
        <dbReference type="ChEBI" id="CHEBI:30616"/>
        <dbReference type="ChEBI" id="CHEBI:83421"/>
        <dbReference type="ChEBI" id="CHEBI:456216"/>
        <dbReference type="EC" id="2.7.11.1"/>
    </reaction>
</comment>
<evidence type="ECO:0000256" key="11">
    <source>
        <dbReference type="RuleBase" id="RU000304"/>
    </source>
</evidence>
<dbReference type="EMBL" id="AHAT01019116">
    <property type="status" value="NOT_ANNOTATED_CDS"/>
    <property type="molecule type" value="Genomic_DNA"/>
</dbReference>
<keyword evidence="4" id="KW-0808">Transferase</keyword>
<evidence type="ECO:0000313" key="15">
    <source>
        <dbReference type="Proteomes" id="UP000018468"/>
    </source>
</evidence>
<dbReference type="AlphaFoldDB" id="W5M7H7"/>
<dbReference type="eggNOG" id="KOG0583">
    <property type="taxonomic scope" value="Eukaryota"/>
</dbReference>
<comment type="catalytic activity">
    <reaction evidence="8">
        <text>L-threonyl-[protein] + ATP = O-phospho-L-threonyl-[protein] + ADP + H(+)</text>
        <dbReference type="Rhea" id="RHEA:46608"/>
        <dbReference type="Rhea" id="RHEA-COMP:11060"/>
        <dbReference type="Rhea" id="RHEA-COMP:11605"/>
        <dbReference type="ChEBI" id="CHEBI:15378"/>
        <dbReference type="ChEBI" id="CHEBI:30013"/>
        <dbReference type="ChEBI" id="CHEBI:30616"/>
        <dbReference type="ChEBI" id="CHEBI:61977"/>
        <dbReference type="ChEBI" id="CHEBI:456216"/>
        <dbReference type="EC" id="2.7.11.1"/>
    </reaction>
</comment>
<evidence type="ECO:0000256" key="5">
    <source>
        <dbReference type="ARBA" id="ARBA00022741"/>
    </source>
</evidence>
<reference evidence="14" key="2">
    <citation type="submission" date="2025-08" db="UniProtKB">
        <authorList>
            <consortium name="Ensembl"/>
        </authorList>
    </citation>
    <scope>IDENTIFICATION</scope>
</reference>
<dbReference type="FunFam" id="3.30.200.20:FF:000246">
    <property type="entry name" value="Pim proto-oncogene, serine/threonine kinase,-related 152"/>
    <property type="match status" value="1"/>
</dbReference>
<dbReference type="InterPro" id="IPR000719">
    <property type="entry name" value="Prot_kinase_dom"/>
</dbReference>
<dbReference type="STRING" id="7918.ENSLOCP00000004335"/>
<dbReference type="Ensembl" id="ENSLOCT00000004343.1">
    <property type="protein sequence ID" value="ENSLOCP00000004335.1"/>
    <property type="gene ID" value="ENSLOCG00000003651.1"/>
</dbReference>
<evidence type="ECO:0000256" key="6">
    <source>
        <dbReference type="ARBA" id="ARBA00022777"/>
    </source>
</evidence>
<dbReference type="InterPro" id="IPR017441">
    <property type="entry name" value="Protein_kinase_ATP_BS"/>
</dbReference>
<proteinExistence type="inferred from homology"/>
<feature type="region of interest" description="Disordered" evidence="12">
    <location>
        <begin position="1"/>
        <end position="125"/>
    </location>
</feature>
<dbReference type="Gene3D" id="1.10.510.10">
    <property type="entry name" value="Transferase(Phosphotransferase) domain 1"/>
    <property type="match status" value="1"/>
</dbReference>
<reference evidence="15" key="1">
    <citation type="submission" date="2011-12" db="EMBL/GenBank/DDBJ databases">
        <title>The Draft Genome of Lepisosteus oculatus.</title>
        <authorList>
            <consortium name="The Broad Institute Genome Assembly &amp; Analysis Group"/>
            <consortium name="Computational R&amp;D Group"/>
            <consortium name="and Sequencing Platform"/>
            <person name="Di Palma F."/>
            <person name="Alfoldi J."/>
            <person name="Johnson J."/>
            <person name="Berlin A."/>
            <person name="Gnerre S."/>
            <person name="Jaffe D."/>
            <person name="MacCallum I."/>
            <person name="Young S."/>
            <person name="Walker B.J."/>
            <person name="Lander E.S."/>
            <person name="Lindblad-Toh K."/>
        </authorList>
    </citation>
    <scope>NUCLEOTIDE SEQUENCE [LARGE SCALE GENOMIC DNA]</scope>
</reference>
<evidence type="ECO:0000256" key="7">
    <source>
        <dbReference type="ARBA" id="ARBA00022840"/>
    </source>
</evidence>
<dbReference type="PROSITE" id="PS00107">
    <property type="entry name" value="PROTEIN_KINASE_ATP"/>
    <property type="match status" value="1"/>
</dbReference>
<feature type="binding site" evidence="10">
    <location>
        <position position="169"/>
    </location>
    <ligand>
        <name>ATP</name>
        <dbReference type="ChEBI" id="CHEBI:30616"/>
    </ligand>
</feature>
<dbReference type="GeneTree" id="ENSGT00950000182996"/>
<evidence type="ECO:0000256" key="2">
    <source>
        <dbReference type="ARBA" id="ARBA00012513"/>
    </source>
</evidence>
<dbReference type="Gene3D" id="3.30.200.20">
    <property type="entry name" value="Phosphorylase Kinase, domain 1"/>
    <property type="match status" value="1"/>
</dbReference>
<evidence type="ECO:0000256" key="1">
    <source>
        <dbReference type="ARBA" id="ARBA00005505"/>
    </source>
</evidence>
<dbReference type="GO" id="GO:0043066">
    <property type="term" value="P:negative regulation of apoptotic process"/>
    <property type="evidence" value="ECO:0000318"/>
    <property type="project" value="GO_Central"/>
</dbReference>
<comment type="similarity">
    <text evidence="1">Belongs to the protein kinase superfamily. CAMK Ser/Thr protein kinase family. PIM subfamily.</text>
</comment>
<accession>W5M7H7</accession>
<dbReference type="PROSITE" id="PS50011">
    <property type="entry name" value="PROTEIN_KINASE_DOM"/>
    <property type="match status" value="1"/>
</dbReference>
<evidence type="ECO:0000256" key="3">
    <source>
        <dbReference type="ARBA" id="ARBA00022527"/>
    </source>
</evidence>
<dbReference type="PANTHER" id="PTHR22984">
    <property type="entry name" value="SERINE/THREONINE-PROTEIN KINASE PIM"/>
    <property type="match status" value="1"/>
</dbReference>
<dbReference type="FunCoup" id="W5M7H7">
    <property type="interactions" value="2"/>
</dbReference>
<reference evidence="14" key="3">
    <citation type="submission" date="2025-09" db="UniProtKB">
        <authorList>
            <consortium name="Ensembl"/>
        </authorList>
    </citation>
    <scope>IDENTIFICATION</scope>
</reference>
<dbReference type="SMART" id="SM00220">
    <property type="entry name" value="S_TKc"/>
    <property type="match status" value="1"/>
</dbReference>
<dbReference type="InterPro" id="IPR008271">
    <property type="entry name" value="Ser/Thr_kinase_AS"/>
</dbReference>
<dbReference type="PANTHER" id="PTHR22984:SF11">
    <property type="entry name" value="AURORA KINASE-RELATED"/>
    <property type="match status" value="1"/>
</dbReference>
<dbReference type="InterPro" id="IPR011009">
    <property type="entry name" value="Kinase-like_dom_sf"/>
</dbReference>
<evidence type="ECO:0000256" key="10">
    <source>
        <dbReference type="PROSITE-ProRule" id="PRU10141"/>
    </source>
</evidence>
<feature type="compositionally biased region" description="Polar residues" evidence="12">
    <location>
        <begin position="105"/>
        <end position="120"/>
    </location>
</feature>
<dbReference type="SUPFAM" id="SSF56112">
    <property type="entry name" value="Protein kinase-like (PK-like)"/>
    <property type="match status" value="1"/>
</dbReference>
<dbReference type="GO" id="GO:0005524">
    <property type="term" value="F:ATP binding"/>
    <property type="evidence" value="ECO:0007669"/>
    <property type="project" value="UniProtKB-UniRule"/>
</dbReference>
<dbReference type="Bgee" id="ENSLOCG00000003651">
    <property type="expression patterns" value="Expressed in testis and 1 other cell type or tissue"/>
</dbReference>
<feature type="compositionally biased region" description="Basic and acidic residues" evidence="12">
    <location>
        <begin position="72"/>
        <end position="88"/>
    </location>
</feature>
<keyword evidence="15" id="KW-1185">Reference proteome</keyword>
<dbReference type="PROSITE" id="PS00108">
    <property type="entry name" value="PROTEIN_KINASE_ST"/>
    <property type="match status" value="1"/>
</dbReference>
<dbReference type="Pfam" id="PF00069">
    <property type="entry name" value="Pkinase"/>
    <property type="match status" value="1"/>
</dbReference>
<evidence type="ECO:0000259" key="13">
    <source>
        <dbReference type="PROSITE" id="PS50011"/>
    </source>
</evidence>
<keyword evidence="3 11" id="KW-0723">Serine/threonine-protein kinase</keyword>